<dbReference type="Proteomes" id="UP000000692">
    <property type="component" value="Chromosome"/>
</dbReference>
<dbReference type="InterPro" id="IPR010845">
    <property type="entry name" value="FlaF"/>
</dbReference>
<dbReference type="KEGG" id="kvl:KVU_1926"/>
<dbReference type="EMBL" id="CP002018">
    <property type="protein sequence ID" value="AEM41765.1"/>
    <property type="molecule type" value="Genomic_DNA"/>
</dbReference>
<evidence type="ECO:0000313" key="1">
    <source>
        <dbReference type="EMBL" id="AEM41765.1"/>
    </source>
</evidence>
<dbReference type="OrthoDB" id="9808944at2"/>
<keyword evidence="1" id="KW-0282">Flagellum</keyword>
<evidence type="ECO:0000313" key="2">
    <source>
        <dbReference type="Proteomes" id="UP000000692"/>
    </source>
</evidence>
<dbReference type="NCBIfam" id="NF009435">
    <property type="entry name" value="PRK12794.1"/>
    <property type="match status" value="1"/>
</dbReference>
<protein>
    <submittedName>
        <fullName evidence="1">Flagellar FlaF family protein</fullName>
    </submittedName>
</protein>
<dbReference type="HOGENOM" id="CLU_141460_1_0_5"/>
<sequence length="123" mass="13606">MNAIEMARSFYGNALLGLRDTRSTEQAIFSRITAALIAAEGANFPTKVKALHDNRRLWTWLAADVASAQNQLPADLRARLFYLAEFTLDHSSKVLREGADLAPLIDINRAMLLGLAPRQKEPA</sequence>
<accession>F9Y4F2</accession>
<dbReference type="Pfam" id="PF07309">
    <property type="entry name" value="FlaF"/>
    <property type="match status" value="1"/>
</dbReference>
<dbReference type="eggNOG" id="COG5442">
    <property type="taxonomic scope" value="Bacteria"/>
</dbReference>
<proteinExistence type="predicted"/>
<organism evidence="1 2">
    <name type="scientific">Ketogulonicigenium vulgare (strain WSH-001)</name>
    <dbReference type="NCBI Taxonomy" id="759362"/>
    <lineage>
        <taxon>Bacteria</taxon>
        <taxon>Pseudomonadati</taxon>
        <taxon>Pseudomonadota</taxon>
        <taxon>Alphaproteobacteria</taxon>
        <taxon>Rhodobacterales</taxon>
        <taxon>Roseobacteraceae</taxon>
        <taxon>Ketogulonicigenium</taxon>
    </lineage>
</organism>
<dbReference type="GO" id="GO:0044781">
    <property type="term" value="P:bacterial-type flagellum organization"/>
    <property type="evidence" value="ECO:0007669"/>
    <property type="project" value="InterPro"/>
</dbReference>
<dbReference type="RefSeq" id="WP_013385136.1">
    <property type="nucleotide sequence ID" value="NC_017384.1"/>
</dbReference>
<keyword evidence="1" id="KW-0969">Cilium</keyword>
<keyword evidence="2" id="KW-1185">Reference proteome</keyword>
<dbReference type="AlphaFoldDB" id="F9Y4F2"/>
<gene>
    <name evidence="1" type="primary">flaF</name>
    <name evidence="1" type="ordered locus">KVU_1926</name>
</gene>
<name>F9Y4F2_KETVW</name>
<keyword evidence="1" id="KW-0966">Cell projection</keyword>
<reference evidence="1 2" key="1">
    <citation type="journal article" date="2011" name="J. Bacteriol.">
        <title>Complete genome sequence of the industrial strain Ketogulonicigenium vulgare WSH-001.</title>
        <authorList>
            <person name="Liu L."/>
            <person name="Li Y."/>
            <person name="Zhang J."/>
            <person name="Zhou Z."/>
            <person name="Liu J."/>
            <person name="Li X."/>
            <person name="Zhou J."/>
            <person name="Du G."/>
            <person name="Wang L."/>
            <person name="Chen J."/>
        </authorList>
    </citation>
    <scope>NUCLEOTIDE SEQUENCE [LARGE SCALE GENOMIC DNA]</scope>
    <source>
        <strain evidence="1 2">WSH-001</strain>
    </source>
</reference>